<organism evidence="2 3">
    <name type="scientific">Nocardia pseudobrasiliensis</name>
    <dbReference type="NCBI Taxonomy" id="45979"/>
    <lineage>
        <taxon>Bacteria</taxon>
        <taxon>Bacillati</taxon>
        <taxon>Actinomycetota</taxon>
        <taxon>Actinomycetes</taxon>
        <taxon>Mycobacteriales</taxon>
        <taxon>Nocardiaceae</taxon>
        <taxon>Nocardia</taxon>
    </lineage>
</organism>
<evidence type="ECO:0000313" key="3">
    <source>
        <dbReference type="Proteomes" id="UP000254869"/>
    </source>
</evidence>
<evidence type="ECO:0000313" key="2">
    <source>
        <dbReference type="EMBL" id="RDI64705.1"/>
    </source>
</evidence>
<dbReference type="Proteomes" id="UP000254869">
    <property type="component" value="Unassembled WGS sequence"/>
</dbReference>
<dbReference type="RefSeq" id="WP_067996589.1">
    <property type="nucleotide sequence ID" value="NZ_QQBC01000007.1"/>
</dbReference>
<dbReference type="AlphaFoldDB" id="A0A370I1U7"/>
<dbReference type="PANTHER" id="PTHR35908">
    <property type="entry name" value="HYPOTHETICAL FUSION PROTEIN"/>
    <property type="match status" value="1"/>
</dbReference>
<reference evidence="2 3" key="1">
    <citation type="submission" date="2018-07" db="EMBL/GenBank/DDBJ databases">
        <title>Genomic Encyclopedia of Type Strains, Phase IV (KMG-IV): sequencing the most valuable type-strain genomes for metagenomic binning, comparative biology and taxonomic classification.</title>
        <authorList>
            <person name="Goeker M."/>
        </authorList>
    </citation>
    <scope>NUCLEOTIDE SEQUENCE [LARGE SCALE GENOMIC DNA]</scope>
    <source>
        <strain evidence="2 3">DSM 44290</strain>
    </source>
</reference>
<accession>A0A370I1U7</accession>
<name>A0A370I1U7_9NOCA</name>
<evidence type="ECO:0000259" key="1">
    <source>
        <dbReference type="Pfam" id="PF18029"/>
    </source>
</evidence>
<proteinExistence type="predicted"/>
<dbReference type="InterPro" id="IPR029068">
    <property type="entry name" value="Glyas_Bleomycin-R_OHBP_Dase"/>
</dbReference>
<protein>
    <recommendedName>
        <fullName evidence="1">Glyoxalase-like domain-containing protein</fullName>
    </recommendedName>
</protein>
<comment type="caution">
    <text evidence="2">The sequence shown here is derived from an EMBL/GenBank/DDBJ whole genome shotgun (WGS) entry which is preliminary data.</text>
</comment>
<dbReference type="SUPFAM" id="SSF54593">
    <property type="entry name" value="Glyoxalase/Bleomycin resistance protein/Dihydroxybiphenyl dioxygenase"/>
    <property type="match status" value="2"/>
</dbReference>
<dbReference type="CDD" id="cd06587">
    <property type="entry name" value="VOC"/>
    <property type="match status" value="1"/>
</dbReference>
<dbReference type="Gene3D" id="3.10.180.10">
    <property type="entry name" value="2,3-Dihydroxybiphenyl 1,2-Dioxygenase, domain 1"/>
    <property type="match status" value="2"/>
</dbReference>
<sequence>MIRWNWAFIDRPAAVFDEAFAFWTAVSGTTLSPRRGEFATLEPADGDACLRAQAVGGPGGAHLDLDVDDLEAARQSARKLGAELLADHDGWSLVRSPGGVLFCLTTEDGARIPSPVAGPDGALSRVDQVTLDLPATGYDDEVGFWSELTGWEPGPTSRPEFLRLGVPDRLPIRILLQRRDDDRPASAHIDIACADVAAIATWHESLGARRVHRGAHWIVMNDPTGGVYCLTSRHPSTGKVSQR</sequence>
<dbReference type="Pfam" id="PF18029">
    <property type="entry name" value="Glyoxalase_6"/>
    <property type="match status" value="2"/>
</dbReference>
<keyword evidence="3" id="KW-1185">Reference proteome</keyword>
<dbReference type="InterPro" id="IPR041581">
    <property type="entry name" value="Glyoxalase_6"/>
</dbReference>
<feature type="domain" description="Glyoxalase-like" evidence="1">
    <location>
        <begin position="128"/>
        <end position="231"/>
    </location>
</feature>
<dbReference type="STRING" id="1210086.GCA_001613105_02495"/>
<dbReference type="EMBL" id="QQBC01000007">
    <property type="protein sequence ID" value="RDI64705.1"/>
    <property type="molecule type" value="Genomic_DNA"/>
</dbReference>
<dbReference type="PANTHER" id="PTHR35908:SF1">
    <property type="entry name" value="CONSERVED PROTEIN"/>
    <property type="match status" value="1"/>
</dbReference>
<gene>
    <name evidence="2" type="ORF">DFR76_10780</name>
</gene>
<feature type="domain" description="Glyoxalase-like" evidence="1">
    <location>
        <begin position="8"/>
        <end position="105"/>
    </location>
</feature>